<evidence type="ECO:0000313" key="3">
    <source>
        <dbReference type="Proteomes" id="UP000659767"/>
    </source>
</evidence>
<protein>
    <recommendedName>
        <fullName evidence="4">Protein involved in plasmid replication-relaxation</fullName>
    </recommendedName>
</protein>
<gene>
    <name evidence="2" type="ORF">GCM10010253_63710</name>
</gene>
<accession>A0ABQ2TRF8</accession>
<dbReference type="Pfam" id="PF13814">
    <property type="entry name" value="Replic_Relax"/>
    <property type="match status" value="1"/>
</dbReference>
<comment type="caution">
    <text evidence="2">The sequence shown here is derived from an EMBL/GenBank/DDBJ whole genome shotgun (WGS) entry which is preliminary data.</text>
</comment>
<feature type="compositionally biased region" description="Basic and acidic residues" evidence="1">
    <location>
        <begin position="429"/>
        <end position="459"/>
    </location>
</feature>
<dbReference type="InterPro" id="IPR025855">
    <property type="entry name" value="Replic_Relax"/>
</dbReference>
<keyword evidence="3" id="KW-1185">Reference proteome</keyword>
<evidence type="ECO:0000313" key="2">
    <source>
        <dbReference type="EMBL" id="GGS80192.1"/>
    </source>
</evidence>
<dbReference type="EMBL" id="BMSZ01000026">
    <property type="protein sequence ID" value="GGS80192.1"/>
    <property type="molecule type" value="Genomic_DNA"/>
</dbReference>
<evidence type="ECO:0008006" key="4">
    <source>
        <dbReference type="Google" id="ProtNLM"/>
    </source>
</evidence>
<dbReference type="RefSeq" id="WP_199889693.1">
    <property type="nucleotide sequence ID" value="NZ_BMSZ01000026.1"/>
</dbReference>
<proteinExistence type="predicted"/>
<feature type="region of interest" description="Disordered" evidence="1">
    <location>
        <begin position="424"/>
        <end position="468"/>
    </location>
</feature>
<dbReference type="Proteomes" id="UP000659767">
    <property type="component" value="Unassembled WGS sequence"/>
</dbReference>
<feature type="region of interest" description="Disordered" evidence="1">
    <location>
        <begin position="362"/>
        <end position="386"/>
    </location>
</feature>
<evidence type="ECO:0000256" key="1">
    <source>
        <dbReference type="SAM" id="MobiDB-lite"/>
    </source>
</evidence>
<organism evidence="2 3">
    <name type="scientific">Streptomyces badius</name>
    <dbReference type="NCBI Taxonomy" id="1941"/>
    <lineage>
        <taxon>Bacteria</taxon>
        <taxon>Bacillati</taxon>
        <taxon>Actinomycetota</taxon>
        <taxon>Actinomycetes</taxon>
        <taxon>Kitasatosporales</taxon>
        <taxon>Streptomycetaceae</taxon>
        <taxon>Streptomyces</taxon>
    </lineage>
</organism>
<reference evidence="3" key="1">
    <citation type="journal article" date="2019" name="Int. J. Syst. Evol. Microbiol.">
        <title>The Global Catalogue of Microorganisms (GCM) 10K type strain sequencing project: providing services to taxonomists for standard genome sequencing and annotation.</title>
        <authorList>
            <consortium name="The Broad Institute Genomics Platform"/>
            <consortium name="The Broad Institute Genome Sequencing Center for Infectious Disease"/>
            <person name="Wu L."/>
            <person name="Ma J."/>
        </authorList>
    </citation>
    <scope>NUCLEOTIDE SEQUENCE [LARGE SCALE GENOMIC DNA]</scope>
    <source>
        <strain evidence="3">JCM 4350</strain>
    </source>
</reference>
<name>A0ABQ2TRF8_STRBA</name>
<sequence>MAGKRKTNEAGSTNDLRADVLSVLGVLKVATADQIQRLASPHLSYRHTLKKTPATRKEARTASHRGAANDLRRHGLLVDGGRTRGNEEVRILTAAGLAAAAIDLDREPEEMGGMPKSAGRSGASHPMTVNETVIALIRPKPDLDLLVGQPAEAVAAAQAAVDAPDGIGTLTSYATEVALPVKGTWKNPAIGSARADVVLTAPEAGVPLLFIEADNCTEEAVLIARKFDKYMRFFRRQEKDTDGKEKPMWRTRWSAPPWEGYERVHPPVLLVFHQGGKRSAKNQMERVADLTRPHWQGRWYKGQGYHSYDGRIPIVATTLDLLREHGPAGPAFWRYGRDRDRLEPLHDAIGNPRRDAYLARRRQAAREEERRREEEQAAAREARRPTCADCGAKFTDERWRAVGYTRNPESHQHLCEDCQSRAVAAEQQAKADERERQEQLRRQAEESAAREAAEAEAKKNRGLFGRRR</sequence>